<dbReference type="EnsemblPlants" id="TraesCS7A02G421200.1">
    <property type="protein sequence ID" value="TraesCS7A02G421200.1"/>
    <property type="gene ID" value="TraesCS7A02G421200"/>
</dbReference>
<evidence type="ECO:0000313" key="2">
    <source>
        <dbReference type="Proteomes" id="UP000019116"/>
    </source>
</evidence>
<dbReference type="Gramene" id="TraesWEE_scaffold_120992_01G000200.1">
    <property type="protein sequence ID" value="TraesWEE_scaffold_120992_01G000200.1"/>
    <property type="gene ID" value="TraesWEE_scaffold_120992_01G000200"/>
</dbReference>
<dbReference type="Gramene" id="TraesCS7A02G421200.1">
    <property type="protein sequence ID" value="TraesCS7A02G421200.1"/>
    <property type="gene ID" value="TraesCS7A02G421200"/>
</dbReference>
<dbReference type="Gramene" id="TraesCLE_scaffold_143431_01G000200.1">
    <property type="protein sequence ID" value="TraesCLE_scaffold_143431_01G000200.1"/>
    <property type="gene ID" value="TraesCLE_scaffold_143431_01G000200"/>
</dbReference>
<dbReference type="Gramene" id="TraesLDM7A03G03985180.1">
    <property type="protein sequence ID" value="TraesLDM7A03G03985180.1"/>
    <property type="gene ID" value="TraesLDM7A03G03985180"/>
</dbReference>
<proteinExistence type="predicted"/>
<reference evidence="1" key="1">
    <citation type="submission" date="2018-08" db="EMBL/GenBank/DDBJ databases">
        <authorList>
            <person name="Rossello M."/>
        </authorList>
    </citation>
    <scope>NUCLEOTIDE SEQUENCE [LARGE SCALE GENOMIC DNA]</scope>
    <source>
        <strain evidence="1">cv. Chinese Spring</strain>
    </source>
</reference>
<dbReference type="Gramene" id="TraesNOR7A03G04025270.1">
    <property type="protein sequence ID" value="TraesNOR7A03G04025270.1"/>
    <property type="gene ID" value="TraesNOR7A03G04025270"/>
</dbReference>
<reference evidence="1" key="2">
    <citation type="submission" date="2018-10" db="UniProtKB">
        <authorList>
            <consortium name="EnsemblPlants"/>
        </authorList>
    </citation>
    <scope>IDENTIFICATION</scope>
</reference>
<dbReference type="Gramene" id="TraesCS7A03G1020200.1">
    <property type="protein sequence ID" value="TraesCS7A03G1020200.1.CDS"/>
    <property type="gene ID" value="TraesCS7A03G1020200"/>
</dbReference>
<sequence length="155" mass="17608">MAMAICLPPFVTDAMVSSQVLRVVHLLTPGNQDATRKLFVEHPQIRAKSSAPVRLFGTLSNHVTQLLTTFQHEINTQEMHPHKSLDIRTLYAGHPVRTIKFFHHFPLNIFSWPGSRRLASGEGRISPLAKWLHIIINIPPSCKKIRNAYVCSRKK</sequence>
<dbReference type="Gramene" id="TraesJAG7A03G03963810.1">
    <property type="protein sequence ID" value="TraesJAG7A03G03963810.1"/>
    <property type="gene ID" value="TraesJAG7A03G03963810"/>
</dbReference>
<keyword evidence="2" id="KW-1185">Reference proteome</keyword>
<accession>A0A3B6RK66</accession>
<name>A0A3B6RK66_WHEAT</name>
<dbReference type="Proteomes" id="UP000019116">
    <property type="component" value="Chromosome 7A"/>
</dbReference>
<dbReference type="AlphaFoldDB" id="A0A3B6RK66"/>
<dbReference type="Gramene" id="TraesSTA7A03G03977030.1">
    <property type="protein sequence ID" value="TraesSTA7A03G03977030.1"/>
    <property type="gene ID" value="TraesSTA7A03G03977030"/>
</dbReference>
<protein>
    <submittedName>
        <fullName evidence="1">Uncharacterized protein</fullName>
    </submittedName>
</protein>
<evidence type="ECO:0000313" key="1">
    <source>
        <dbReference type="EnsemblPlants" id="TraesCS7A02G421200.1"/>
    </source>
</evidence>
<dbReference type="Gramene" id="TraesLAC7A03G03935710.1">
    <property type="protein sequence ID" value="TraesLAC7A03G03935710.1"/>
    <property type="gene ID" value="TraesLAC7A03G03935710"/>
</dbReference>
<organism evidence="1">
    <name type="scientific">Triticum aestivum</name>
    <name type="common">Wheat</name>
    <dbReference type="NCBI Taxonomy" id="4565"/>
    <lineage>
        <taxon>Eukaryota</taxon>
        <taxon>Viridiplantae</taxon>
        <taxon>Streptophyta</taxon>
        <taxon>Embryophyta</taxon>
        <taxon>Tracheophyta</taxon>
        <taxon>Spermatophyta</taxon>
        <taxon>Magnoliopsida</taxon>
        <taxon>Liliopsida</taxon>
        <taxon>Poales</taxon>
        <taxon>Poaceae</taxon>
        <taxon>BOP clade</taxon>
        <taxon>Pooideae</taxon>
        <taxon>Triticodae</taxon>
        <taxon>Triticeae</taxon>
        <taxon>Triticinae</taxon>
        <taxon>Triticum</taxon>
    </lineage>
</organism>
<dbReference type="Gramene" id="TraesSYM7A03G03935770.1">
    <property type="protein sequence ID" value="TraesSYM7A03G03935770.1"/>
    <property type="gene ID" value="TraesSYM7A03G03935770"/>
</dbReference>